<feature type="binding site" description="in other chain" evidence="9">
    <location>
        <position position="103"/>
    </location>
    <ligand>
        <name>ATP</name>
        <dbReference type="ChEBI" id="CHEBI:30616"/>
        <note>ligand shared between dimeric partners</note>
    </ligand>
</feature>
<dbReference type="InterPro" id="IPR004536">
    <property type="entry name" value="SPS/SelD"/>
</dbReference>
<comment type="similarity">
    <text evidence="1 9">Belongs to the selenophosphate synthase 1 family. Class I subfamily.</text>
</comment>
<dbReference type="InterPro" id="IPR036676">
    <property type="entry name" value="PurM-like_C_sf"/>
</dbReference>
<evidence type="ECO:0000259" key="10">
    <source>
        <dbReference type="Pfam" id="PF00586"/>
    </source>
</evidence>
<dbReference type="GO" id="GO:0004756">
    <property type="term" value="F:selenide, water dikinase activity"/>
    <property type="evidence" value="ECO:0007669"/>
    <property type="project" value="UniProtKB-EC"/>
</dbReference>
<dbReference type="Gene3D" id="3.30.1330.10">
    <property type="entry name" value="PurM-like, N-terminal domain"/>
    <property type="match status" value="1"/>
</dbReference>
<proteinExistence type="inferred from homology"/>
<keyword evidence="3 9" id="KW-0479">Metal-binding</keyword>
<evidence type="ECO:0000256" key="3">
    <source>
        <dbReference type="ARBA" id="ARBA00022723"/>
    </source>
</evidence>
<dbReference type="InterPro" id="IPR010918">
    <property type="entry name" value="PurM-like_C_dom"/>
</dbReference>
<feature type="binding site" evidence="9">
    <location>
        <position position="63"/>
    </location>
    <ligand>
        <name>Mg(2+)</name>
        <dbReference type="ChEBI" id="CHEBI:18420"/>
    </ligand>
</feature>
<evidence type="ECO:0000256" key="2">
    <source>
        <dbReference type="ARBA" id="ARBA00022679"/>
    </source>
</evidence>
<comment type="catalytic activity">
    <reaction evidence="9">
        <text>hydrogenselenide + ATP + H2O = selenophosphate + AMP + phosphate + 2 H(+)</text>
        <dbReference type="Rhea" id="RHEA:18737"/>
        <dbReference type="ChEBI" id="CHEBI:15377"/>
        <dbReference type="ChEBI" id="CHEBI:15378"/>
        <dbReference type="ChEBI" id="CHEBI:16144"/>
        <dbReference type="ChEBI" id="CHEBI:29317"/>
        <dbReference type="ChEBI" id="CHEBI:30616"/>
        <dbReference type="ChEBI" id="CHEBI:43474"/>
        <dbReference type="ChEBI" id="CHEBI:456215"/>
        <dbReference type="EC" id="2.7.9.3"/>
    </reaction>
</comment>
<keyword evidence="5 9" id="KW-0418">Kinase</keyword>
<dbReference type="EC" id="2.7.9.3" evidence="9"/>
<dbReference type="RefSeq" id="WP_169383765.1">
    <property type="nucleotide sequence ID" value="NZ_JAAXLA010000053.1"/>
</dbReference>
<feature type="binding site" description="in other chain" evidence="9">
    <location>
        <position position="80"/>
    </location>
    <ligand>
        <name>ATP</name>
        <dbReference type="ChEBI" id="CHEBI:30616"/>
        <note>ligand shared between dimeric partners</note>
    </ligand>
</feature>
<dbReference type="NCBIfam" id="NF002098">
    <property type="entry name" value="PRK00943.1"/>
    <property type="match status" value="1"/>
</dbReference>
<dbReference type="SUPFAM" id="SSF55326">
    <property type="entry name" value="PurM N-terminal domain-like"/>
    <property type="match status" value="1"/>
</dbReference>
<evidence type="ECO:0000313" key="13">
    <source>
        <dbReference type="Proteomes" id="UP000820669"/>
    </source>
</evidence>
<keyword evidence="13" id="KW-1185">Reference proteome</keyword>
<dbReference type="InterPro" id="IPR036921">
    <property type="entry name" value="PurM-like_N_sf"/>
</dbReference>
<evidence type="ECO:0000256" key="8">
    <source>
        <dbReference type="ARBA" id="ARBA00023266"/>
    </source>
</evidence>
<dbReference type="Proteomes" id="UP000820669">
    <property type="component" value="Unassembled WGS sequence"/>
</dbReference>
<name>A0ABX1SFF8_9PSEU</name>
<gene>
    <name evidence="9 12" type="primary">selD</name>
    <name evidence="12" type="ORF">HF526_23670</name>
</gene>
<accession>A0ABX1SFF8</accession>
<feature type="active site" evidence="9">
    <location>
        <position position="19"/>
    </location>
</feature>
<dbReference type="Pfam" id="PF00586">
    <property type="entry name" value="AIRS"/>
    <property type="match status" value="1"/>
</dbReference>
<protein>
    <recommendedName>
        <fullName evidence="9">Selenide, water dikinase</fullName>
        <ecNumber evidence="9">2.7.9.3</ecNumber>
    </recommendedName>
    <alternativeName>
        <fullName evidence="9">Selenium donor protein</fullName>
    </alternativeName>
    <alternativeName>
        <fullName evidence="9">Selenophosphate synthase</fullName>
    </alternativeName>
</protein>
<dbReference type="PIRSF" id="PIRSF036407">
    <property type="entry name" value="Selenphspht_syn"/>
    <property type="match status" value="1"/>
</dbReference>
<feature type="binding site" evidence="9">
    <location>
        <position position="238"/>
    </location>
    <ligand>
        <name>Mg(2+)</name>
        <dbReference type="ChEBI" id="CHEBI:18420"/>
    </ligand>
</feature>
<keyword evidence="7 9" id="KW-0460">Magnesium</keyword>
<feature type="binding site" description="in other chain" evidence="9">
    <location>
        <position position="22"/>
    </location>
    <ligand>
        <name>ATP</name>
        <dbReference type="ChEBI" id="CHEBI:30616"/>
        <note>ligand shared between dimeric partners</note>
    </ligand>
</feature>
<dbReference type="Gene3D" id="3.90.650.10">
    <property type="entry name" value="PurM-like C-terminal domain"/>
    <property type="match status" value="1"/>
</dbReference>
<keyword evidence="6 9" id="KW-0067">ATP-binding</keyword>
<evidence type="ECO:0000256" key="1">
    <source>
        <dbReference type="ARBA" id="ARBA00008026"/>
    </source>
</evidence>
<reference evidence="12 13" key="1">
    <citation type="submission" date="2020-04" db="EMBL/GenBank/DDBJ databases">
        <authorList>
            <person name="Klaysubun C."/>
            <person name="Duangmal K."/>
            <person name="Lipun K."/>
        </authorList>
    </citation>
    <scope>NUCLEOTIDE SEQUENCE [LARGE SCALE GENOMIC DNA]</scope>
    <source>
        <strain evidence="12 13">K10HN5</strain>
    </source>
</reference>
<dbReference type="EMBL" id="JAAXLA010000053">
    <property type="protein sequence ID" value="NMI00286.1"/>
    <property type="molecule type" value="Genomic_DNA"/>
</dbReference>
<organism evidence="12 13">
    <name type="scientific">Pseudonocardia acidicola</name>
    <dbReference type="NCBI Taxonomy" id="2724939"/>
    <lineage>
        <taxon>Bacteria</taxon>
        <taxon>Bacillati</taxon>
        <taxon>Actinomycetota</taxon>
        <taxon>Actinomycetes</taxon>
        <taxon>Pseudonocardiales</taxon>
        <taxon>Pseudonocardiaceae</taxon>
        <taxon>Pseudonocardia</taxon>
    </lineage>
</organism>
<feature type="domain" description="PurM-like N-terminal" evidence="10">
    <location>
        <begin position="62"/>
        <end position="168"/>
    </location>
</feature>
<evidence type="ECO:0000313" key="12">
    <source>
        <dbReference type="EMBL" id="NMI00286.1"/>
    </source>
</evidence>
<evidence type="ECO:0000256" key="7">
    <source>
        <dbReference type="ARBA" id="ARBA00022842"/>
    </source>
</evidence>
<feature type="binding site" description="in other chain" evidence="9">
    <location>
        <begin position="60"/>
        <end position="62"/>
    </location>
    <ligand>
        <name>ATP</name>
        <dbReference type="ChEBI" id="CHEBI:30616"/>
        <note>ligand shared between dimeric partners</note>
    </ligand>
</feature>
<feature type="binding site" evidence="9">
    <location>
        <position position="103"/>
    </location>
    <ligand>
        <name>Mg(2+)</name>
        <dbReference type="ChEBI" id="CHEBI:18420"/>
    </ligand>
</feature>
<dbReference type="PANTHER" id="PTHR10256:SF0">
    <property type="entry name" value="INACTIVE SELENIDE, WATER DIKINASE-LIKE PROTEIN-RELATED"/>
    <property type="match status" value="1"/>
</dbReference>
<dbReference type="NCBIfam" id="TIGR00476">
    <property type="entry name" value="selD"/>
    <property type="match status" value="1"/>
</dbReference>
<dbReference type="InterPro" id="IPR023061">
    <property type="entry name" value="SelD_I"/>
</dbReference>
<evidence type="ECO:0000256" key="4">
    <source>
        <dbReference type="ARBA" id="ARBA00022741"/>
    </source>
</evidence>
<feature type="site" description="Important for catalytic activity" evidence="9">
    <location>
        <position position="22"/>
    </location>
</feature>
<comment type="cofactor">
    <cofactor evidence="9">
        <name>Mg(2+)</name>
        <dbReference type="ChEBI" id="CHEBI:18420"/>
    </cofactor>
    <text evidence="9">Binds 1 Mg(2+) ion per monomer.</text>
</comment>
<keyword evidence="8 9" id="KW-0711">Selenium</keyword>
<evidence type="ECO:0000256" key="9">
    <source>
        <dbReference type="HAMAP-Rule" id="MF_00625"/>
    </source>
</evidence>
<dbReference type="Pfam" id="PF02769">
    <property type="entry name" value="AIRS_C"/>
    <property type="match status" value="1"/>
</dbReference>
<comment type="caution">
    <text evidence="12">The sequence shown here is derived from an EMBL/GenBank/DDBJ whole genome shotgun (WGS) entry which is preliminary data.</text>
</comment>
<sequence>MTGPTGTPRLTRYSTGGGCACKLPQSLLADVLATVRGTGVLGAGGAGPVRDPALRVGLDPADDAAVYAIDETRAWVITCDFLTPVVDDARAWGRIAAANALSDVYAMGGRPLLTLNLLGWPAELGGDLLAAVLRGGAQAVAAAGALLVGGHSIVDPVPKYGLVAIGEVDPRAVLRKGGGAAGDALVLTKPLGVGVVGTAVKRGQAPAELVEAAVASMTRLNADAAAVAREAGLRGGTDVTGYGLIGHLHEMTLAAGLAARIDPGAVPRLPGVAGLLAAGCAPDGSVRTLDAALAAGWFDPAGLGRAEQVLLADAQTSGGLLLAVPPARAAGVVARLHEHGDTAAAVVGELVDGAPGTIAVAR</sequence>
<evidence type="ECO:0000259" key="11">
    <source>
        <dbReference type="Pfam" id="PF02769"/>
    </source>
</evidence>
<feature type="domain" description="PurM-like C-terminal" evidence="11">
    <location>
        <begin position="181"/>
        <end position="357"/>
    </location>
</feature>
<evidence type="ECO:0000256" key="6">
    <source>
        <dbReference type="ARBA" id="ARBA00022840"/>
    </source>
</evidence>
<dbReference type="InterPro" id="IPR016188">
    <property type="entry name" value="PurM-like_N"/>
</dbReference>
<comment type="function">
    <text evidence="9">Synthesizes selenophosphate from selenide and ATP.</text>
</comment>
<comment type="subunit">
    <text evidence="9">Homodimer.</text>
</comment>
<dbReference type="HAMAP" id="MF_00625">
    <property type="entry name" value="SelD"/>
    <property type="match status" value="1"/>
</dbReference>
<evidence type="ECO:0000256" key="5">
    <source>
        <dbReference type="ARBA" id="ARBA00022777"/>
    </source>
</evidence>
<dbReference type="PANTHER" id="PTHR10256">
    <property type="entry name" value="SELENIDE, WATER DIKINASE"/>
    <property type="match status" value="1"/>
</dbReference>
<feature type="binding site" evidence="9">
    <location>
        <begin position="150"/>
        <end position="152"/>
    </location>
    <ligand>
        <name>ATP</name>
        <dbReference type="ChEBI" id="CHEBI:30616"/>
        <note>ligand shared between dimeric partners</note>
    </ligand>
</feature>
<keyword evidence="2 9" id="KW-0808">Transferase</keyword>
<dbReference type="SUPFAM" id="SSF56042">
    <property type="entry name" value="PurM C-terminal domain-like"/>
    <property type="match status" value="1"/>
</dbReference>
<keyword evidence="4 9" id="KW-0547">Nucleotide-binding</keyword>